<dbReference type="Gene3D" id="3.40.190.10">
    <property type="entry name" value="Periplasmic binding protein-like II"/>
    <property type="match status" value="1"/>
</dbReference>
<feature type="signal peptide" evidence="1">
    <location>
        <begin position="1"/>
        <end position="21"/>
    </location>
</feature>
<accession>A0ABV6ACC6</accession>
<evidence type="ECO:0000259" key="2">
    <source>
        <dbReference type="Pfam" id="PF00496"/>
    </source>
</evidence>
<dbReference type="InterPro" id="IPR000914">
    <property type="entry name" value="SBP_5_dom"/>
</dbReference>
<dbReference type="EMBL" id="JBHLZU010000036">
    <property type="protein sequence ID" value="MFB9909556.1"/>
    <property type="molecule type" value="Genomic_DNA"/>
</dbReference>
<dbReference type="InterPro" id="IPR039424">
    <property type="entry name" value="SBP_5"/>
</dbReference>
<reference evidence="3 4" key="1">
    <citation type="submission" date="2024-09" db="EMBL/GenBank/DDBJ databases">
        <authorList>
            <person name="Sun Q."/>
            <person name="Mori K."/>
        </authorList>
    </citation>
    <scope>NUCLEOTIDE SEQUENCE [LARGE SCALE GENOMIC DNA]</scope>
    <source>
        <strain evidence="3 4">TBRC 7907</strain>
    </source>
</reference>
<dbReference type="PANTHER" id="PTHR30290:SF83">
    <property type="entry name" value="ABC TRANSPORTER SUBSTRATE-BINDING PROTEIN"/>
    <property type="match status" value="1"/>
</dbReference>
<keyword evidence="1" id="KW-0732">Signal</keyword>
<dbReference type="CDD" id="cd00995">
    <property type="entry name" value="PBP2_NikA_DppA_OppA_like"/>
    <property type="match status" value="1"/>
</dbReference>
<dbReference type="Gene3D" id="3.90.76.10">
    <property type="entry name" value="Dipeptide-binding Protein, Domain 1"/>
    <property type="match status" value="1"/>
</dbReference>
<feature type="chain" id="PRO_5046162210" evidence="1">
    <location>
        <begin position="22"/>
        <end position="501"/>
    </location>
</feature>
<evidence type="ECO:0000256" key="1">
    <source>
        <dbReference type="SAM" id="SignalP"/>
    </source>
</evidence>
<dbReference type="PANTHER" id="PTHR30290">
    <property type="entry name" value="PERIPLASMIC BINDING COMPONENT OF ABC TRANSPORTER"/>
    <property type="match status" value="1"/>
</dbReference>
<proteinExistence type="predicted"/>
<dbReference type="InterPro" id="IPR030678">
    <property type="entry name" value="Peptide/Ni-bd"/>
</dbReference>
<organism evidence="3 4">
    <name type="scientific">Allokutzneria oryzae</name>
    <dbReference type="NCBI Taxonomy" id="1378989"/>
    <lineage>
        <taxon>Bacteria</taxon>
        <taxon>Bacillati</taxon>
        <taxon>Actinomycetota</taxon>
        <taxon>Actinomycetes</taxon>
        <taxon>Pseudonocardiales</taxon>
        <taxon>Pseudonocardiaceae</taxon>
        <taxon>Allokutzneria</taxon>
    </lineage>
</organism>
<keyword evidence="4" id="KW-1185">Reference proteome</keyword>
<comment type="caution">
    <text evidence="3">The sequence shown here is derived from an EMBL/GenBank/DDBJ whole genome shotgun (WGS) entry which is preliminary data.</text>
</comment>
<name>A0ABV6ACC6_9PSEU</name>
<dbReference type="RefSeq" id="WP_377862463.1">
    <property type="nucleotide sequence ID" value="NZ_JBHLZU010000036.1"/>
</dbReference>
<gene>
    <name evidence="3" type="ORF">ACFFQA_36955</name>
</gene>
<dbReference type="Gene3D" id="3.10.105.10">
    <property type="entry name" value="Dipeptide-binding Protein, Domain 3"/>
    <property type="match status" value="1"/>
</dbReference>
<sequence length="501" mass="54045">MRRMLAGLVAVLITVSGCSWGTTPEPGTFSVGLREPASLLPGRVTDLAGREVTGALWTPLTELGAADLPPTPLAAESVTSPDRLVWTIALRQGWRFHDGSPVTARSYVGAWEAATREGWPAARVLTDQLRVAGLRAVDERTIEVRLHRPLGEFPRALTSPALLPLPESVLASRDWDRFAERPVGNGPFRLTGAWVKGEGARAEPFDGYVGEVRAKARRVDFRVVNDSAEQFARVGSGELDLATEVPAAKHAAMQQEYADRSWSWPAPQMTYLAFPLADKRFADPSVRHAISLAIDRAALAAGPLGHQVNAAASFVPPALTAETREGACRPCTHDAQAAGVLLRQGGVDLGRLTIYYEAEEAGQQGWAFRVAEQLRTALALDEVTARGMTAEEYRKALAAKSFDGPYVLRADAGYPSPQALMEPLLSGANADLDGMLAEGAAAPGPAEAARFYRLAENTALRELPMTPLWSPHGHLYWSKRLFGVVTDPVRGALLDRIEVRG</sequence>
<protein>
    <submittedName>
        <fullName evidence="3">ABC transporter substrate-binding protein</fullName>
    </submittedName>
</protein>
<dbReference type="Pfam" id="PF00496">
    <property type="entry name" value="SBP_bac_5"/>
    <property type="match status" value="1"/>
</dbReference>
<evidence type="ECO:0000313" key="3">
    <source>
        <dbReference type="EMBL" id="MFB9909556.1"/>
    </source>
</evidence>
<evidence type="ECO:0000313" key="4">
    <source>
        <dbReference type="Proteomes" id="UP001589693"/>
    </source>
</evidence>
<feature type="domain" description="Solute-binding protein family 5" evidence="2">
    <location>
        <begin position="70"/>
        <end position="430"/>
    </location>
</feature>
<dbReference type="SUPFAM" id="SSF53850">
    <property type="entry name" value="Periplasmic binding protein-like II"/>
    <property type="match status" value="1"/>
</dbReference>
<dbReference type="PROSITE" id="PS51257">
    <property type="entry name" value="PROKAR_LIPOPROTEIN"/>
    <property type="match status" value="1"/>
</dbReference>
<dbReference type="PIRSF" id="PIRSF002741">
    <property type="entry name" value="MppA"/>
    <property type="match status" value="1"/>
</dbReference>
<dbReference type="Proteomes" id="UP001589693">
    <property type="component" value="Unassembled WGS sequence"/>
</dbReference>